<evidence type="ECO:0000313" key="5">
    <source>
        <dbReference type="Proteomes" id="UP001152561"/>
    </source>
</evidence>
<dbReference type="AlphaFoldDB" id="A0A9Q1MC23"/>
<evidence type="ECO:0000259" key="3">
    <source>
        <dbReference type="Pfam" id="PF07967"/>
    </source>
</evidence>
<comment type="caution">
    <text evidence="4">The sequence shown here is derived from an EMBL/GenBank/DDBJ whole genome shotgun (WGS) entry which is preliminary data.</text>
</comment>
<reference evidence="5" key="1">
    <citation type="journal article" date="2023" name="Proc. Natl. Acad. Sci. U.S.A.">
        <title>Genomic and structural basis for evolution of tropane alkaloid biosynthesis.</title>
        <authorList>
            <person name="Wanga Y.-J."/>
            <person name="Taina T."/>
            <person name="Yua J.-Y."/>
            <person name="Lia J."/>
            <person name="Xua B."/>
            <person name="Chenc J."/>
            <person name="D'Auriad J.C."/>
            <person name="Huanga J.-P."/>
            <person name="Huanga S.-X."/>
        </authorList>
    </citation>
    <scope>NUCLEOTIDE SEQUENCE [LARGE SCALE GENOMIC DNA]</scope>
    <source>
        <strain evidence="5">cv. KIB-2019</strain>
    </source>
</reference>
<evidence type="ECO:0000256" key="2">
    <source>
        <dbReference type="ARBA" id="ARBA00023242"/>
    </source>
</evidence>
<gene>
    <name evidence="4" type="ORF">K7X08_024083</name>
</gene>
<dbReference type="Pfam" id="PF07967">
    <property type="entry name" value="zf-C3HC"/>
    <property type="match status" value="1"/>
</dbReference>
<protein>
    <recommendedName>
        <fullName evidence="3">C3HC-type domain-containing protein</fullName>
    </recommendedName>
</protein>
<evidence type="ECO:0000256" key="1">
    <source>
        <dbReference type="ARBA" id="ARBA00004123"/>
    </source>
</evidence>
<dbReference type="EMBL" id="JAJAGQ010000009">
    <property type="protein sequence ID" value="KAJ8553405.1"/>
    <property type="molecule type" value="Genomic_DNA"/>
</dbReference>
<keyword evidence="5" id="KW-1185">Reference proteome</keyword>
<sequence>MRESAKYWKAEEKENVAQLLGTNVGTFTWKAISAVNCARRGWINVDMDTIACEACGSRMLFSTPPSWTRQQVDKAALVFSLKLDSGHKLLCPWIDNV</sequence>
<accession>A0A9Q1MC23</accession>
<keyword evidence="2" id="KW-0539">Nucleus</keyword>
<dbReference type="PANTHER" id="PTHR15835">
    <property type="entry name" value="NUCLEAR-INTERACTING PARTNER OF ALK"/>
    <property type="match status" value="1"/>
</dbReference>
<feature type="domain" description="C3HC-type" evidence="3">
    <location>
        <begin position="30"/>
        <end position="96"/>
    </location>
</feature>
<name>A0A9Q1MC23_9SOLA</name>
<dbReference type="GO" id="GO:0005634">
    <property type="term" value="C:nucleus"/>
    <property type="evidence" value="ECO:0007669"/>
    <property type="project" value="UniProtKB-SubCell"/>
</dbReference>
<evidence type="ECO:0000313" key="4">
    <source>
        <dbReference type="EMBL" id="KAJ8553405.1"/>
    </source>
</evidence>
<dbReference type="Proteomes" id="UP001152561">
    <property type="component" value="Unassembled WGS sequence"/>
</dbReference>
<dbReference type="OrthoDB" id="614844at2759"/>
<organism evidence="4 5">
    <name type="scientific">Anisodus acutangulus</name>
    <dbReference type="NCBI Taxonomy" id="402998"/>
    <lineage>
        <taxon>Eukaryota</taxon>
        <taxon>Viridiplantae</taxon>
        <taxon>Streptophyta</taxon>
        <taxon>Embryophyta</taxon>
        <taxon>Tracheophyta</taxon>
        <taxon>Spermatophyta</taxon>
        <taxon>Magnoliopsida</taxon>
        <taxon>eudicotyledons</taxon>
        <taxon>Gunneridae</taxon>
        <taxon>Pentapetalae</taxon>
        <taxon>asterids</taxon>
        <taxon>lamiids</taxon>
        <taxon>Solanales</taxon>
        <taxon>Solanaceae</taxon>
        <taxon>Solanoideae</taxon>
        <taxon>Hyoscyameae</taxon>
        <taxon>Anisodus</taxon>
    </lineage>
</organism>
<dbReference type="GO" id="GO:0008270">
    <property type="term" value="F:zinc ion binding"/>
    <property type="evidence" value="ECO:0007669"/>
    <property type="project" value="InterPro"/>
</dbReference>
<dbReference type="PANTHER" id="PTHR15835:SF6">
    <property type="entry name" value="ZINC FINGER C3HC-TYPE PROTEIN 1"/>
    <property type="match status" value="1"/>
</dbReference>
<comment type="subcellular location">
    <subcellularLocation>
        <location evidence="1">Nucleus</location>
    </subcellularLocation>
</comment>
<dbReference type="InterPro" id="IPR012935">
    <property type="entry name" value="NuBaID_N"/>
</dbReference>
<proteinExistence type="predicted"/>